<dbReference type="GO" id="GO:0004497">
    <property type="term" value="F:monooxygenase activity"/>
    <property type="evidence" value="ECO:0007669"/>
    <property type="project" value="UniProtKB-KW"/>
</dbReference>
<organism evidence="10 11">
    <name type="scientific">Papaver nudicaule</name>
    <name type="common">Iceland poppy</name>
    <dbReference type="NCBI Taxonomy" id="74823"/>
    <lineage>
        <taxon>Eukaryota</taxon>
        <taxon>Viridiplantae</taxon>
        <taxon>Streptophyta</taxon>
        <taxon>Embryophyta</taxon>
        <taxon>Tracheophyta</taxon>
        <taxon>Spermatophyta</taxon>
        <taxon>Magnoliopsida</taxon>
        <taxon>Ranunculales</taxon>
        <taxon>Papaveraceae</taxon>
        <taxon>Papaveroideae</taxon>
        <taxon>Papaver</taxon>
    </lineage>
</organism>
<dbReference type="FunFam" id="1.10.630.10:FF:000022">
    <property type="entry name" value="Taxadiene 5-alpha hydroxylase"/>
    <property type="match status" value="1"/>
</dbReference>
<evidence type="ECO:0008006" key="12">
    <source>
        <dbReference type="Google" id="ProtNLM"/>
    </source>
</evidence>
<evidence type="ECO:0000256" key="4">
    <source>
        <dbReference type="ARBA" id="ARBA00022723"/>
    </source>
</evidence>
<dbReference type="PRINTS" id="PR00463">
    <property type="entry name" value="EP450I"/>
</dbReference>
<comment type="cofactor">
    <cofactor evidence="1 8">
        <name>heme</name>
        <dbReference type="ChEBI" id="CHEBI:30413"/>
    </cofactor>
</comment>
<keyword evidence="3 8" id="KW-0349">Heme</keyword>
<dbReference type="GO" id="GO:0020037">
    <property type="term" value="F:heme binding"/>
    <property type="evidence" value="ECO:0007669"/>
    <property type="project" value="InterPro"/>
</dbReference>
<evidence type="ECO:0000256" key="1">
    <source>
        <dbReference type="ARBA" id="ARBA00001971"/>
    </source>
</evidence>
<dbReference type="GO" id="GO:0016125">
    <property type="term" value="P:sterol metabolic process"/>
    <property type="evidence" value="ECO:0007669"/>
    <property type="project" value="TreeGrafter"/>
</dbReference>
<keyword evidence="4 8" id="KW-0479">Metal-binding</keyword>
<reference evidence="10" key="1">
    <citation type="submission" date="2022-03" db="EMBL/GenBank/DDBJ databases">
        <title>A functionally conserved STORR gene fusion in Papaver species that diverged 16.8 million years ago.</title>
        <authorList>
            <person name="Catania T."/>
        </authorList>
    </citation>
    <scope>NUCLEOTIDE SEQUENCE</scope>
    <source>
        <strain evidence="10">S-191538</strain>
    </source>
</reference>
<keyword evidence="9" id="KW-0732">Signal</keyword>
<evidence type="ECO:0000256" key="9">
    <source>
        <dbReference type="SAM" id="SignalP"/>
    </source>
</evidence>
<feature type="binding site" description="axial binding residue" evidence="8">
    <location>
        <position position="453"/>
    </location>
    <ligand>
        <name>heme</name>
        <dbReference type="ChEBI" id="CHEBI:30413"/>
    </ligand>
    <ligandPart>
        <name>Fe</name>
        <dbReference type="ChEBI" id="CHEBI:18248"/>
    </ligandPart>
</feature>
<evidence type="ECO:0000313" key="11">
    <source>
        <dbReference type="Proteomes" id="UP001177140"/>
    </source>
</evidence>
<protein>
    <recommendedName>
        <fullName evidence="12">Cytochrome P450</fullName>
    </recommendedName>
</protein>
<evidence type="ECO:0000313" key="10">
    <source>
        <dbReference type="EMBL" id="MCL7030995.1"/>
    </source>
</evidence>
<dbReference type="EMBL" id="JAJJMA010107678">
    <property type="protein sequence ID" value="MCL7030995.1"/>
    <property type="molecule type" value="Genomic_DNA"/>
</dbReference>
<name>A0AA41V1L3_PAPNU</name>
<dbReference type="SUPFAM" id="SSF48264">
    <property type="entry name" value="Cytochrome P450"/>
    <property type="match status" value="1"/>
</dbReference>
<dbReference type="CDD" id="cd11043">
    <property type="entry name" value="CYP90-like"/>
    <property type="match status" value="1"/>
</dbReference>
<feature type="chain" id="PRO_5041308358" description="Cytochrome P450" evidence="9">
    <location>
        <begin position="19"/>
        <end position="508"/>
    </location>
</feature>
<dbReference type="Proteomes" id="UP001177140">
    <property type="component" value="Unassembled WGS sequence"/>
</dbReference>
<keyword evidence="6 8" id="KW-0408">Iron</keyword>
<evidence type="ECO:0000256" key="7">
    <source>
        <dbReference type="ARBA" id="ARBA00023033"/>
    </source>
</evidence>
<dbReference type="GO" id="GO:0016705">
    <property type="term" value="F:oxidoreductase activity, acting on paired donors, with incorporation or reduction of molecular oxygen"/>
    <property type="evidence" value="ECO:0007669"/>
    <property type="project" value="InterPro"/>
</dbReference>
<feature type="signal peptide" evidence="9">
    <location>
        <begin position="1"/>
        <end position="18"/>
    </location>
</feature>
<comment type="caution">
    <text evidence="10">The sequence shown here is derived from an EMBL/GenBank/DDBJ whole genome shotgun (WGS) entry which is preliminary data.</text>
</comment>
<evidence type="ECO:0000256" key="3">
    <source>
        <dbReference type="ARBA" id="ARBA00022617"/>
    </source>
</evidence>
<evidence type="ECO:0000256" key="8">
    <source>
        <dbReference type="PIRSR" id="PIRSR602401-1"/>
    </source>
</evidence>
<dbReference type="InterPro" id="IPR002401">
    <property type="entry name" value="Cyt_P450_E_grp-I"/>
</dbReference>
<keyword evidence="5" id="KW-0560">Oxidoreductase</keyword>
<comment type="similarity">
    <text evidence="2">Belongs to the cytochrome P450 family.</text>
</comment>
<dbReference type="GO" id="GO:0033075">
    <property type="term" value="P:isoquinoline alkaloid biosynthetic process"/>
    <property type="evidence" value="ECO:0007669"/>
    <property type="project" value="UniProtKB-ARBA"/>
</dbReference>
<dbReference type="Pfam" id="PF00067">
    <property type="entry name" value="p450"/>
    <property type="match status" value="1"/>
</dbReference>
<dbReference type="Gene3D" id="1.10.630.10">
    <property type="entry name" value="Cytochrome P450"/>
    <property type="match status" value="1"/>
</dbReference>
<dbReference type="PANTHER" id="PTHR24286:SF384">
    <property type="entry name" value="P450, PUTATIVE (EUROFUNG)-RELATED"/>
    <property type="match status" value="1"/>
</dbReference>
<dbReference type="GO" id="GO:0005506">
    <property type="term" value="F:iron ion binding"/>
    <property type="evidence" value="ECO:0007669"/>
    <property type="project" value="InterPro"/>
</dbReference>
<evidence type="ECO:0000256" key="5">
    <source>
        <dbReference type="ARBA" id="ARBA00023002"/>
    </source>
</evidence>
<dbReference type="InterPro" id="IPR036396">
    <property type="entry name" value="Cyt_P450_sf"/>
</dbReference>
<accession>A0AA41V1L3</accession>
<sequence length="508" mass="58048">MIISLSLILLLIVILVSLYSFNSFDFSSRKKSTTTTRSADTAANKQQLPPGSSGWSFVTETIDYFRAGLDGVPEKYFFDRVRKYSSQVFRTSLFGESVIVIGGTASGNKFLFSNENKLVESWYPKSLIKVFPCIIKRSTGNQTPQSRLRKLYLQLLNPDALRNYIGIMDSMTARYFESHWDKDINHTKEMAIITTVYPLVKRQSFSLGCFLLTSLDYQQEPHRIHELYKLFCDVHKGILSLPINFPGTPFNRACKSNKLIRKEIEKVIRQRKIDIESHAKEVPKQDMLSQLITLSEAESGMDETSMVDALSGLFFAASASTGDVITLVMKYLADFPDVYDQVLQEQKAVACSKGTGELLNWDDFQKMKYSWNVVREVMRVASPVPLGFKKASTDFWYDGYFVPKGWKLCLSSAATHKNPDYFPDPEKFDPSRFKGNGPAPYTFIPFGGGPSMCPGKEFVRLELLVFLHHVVRRYKWLPFHDGKDEPEKLVFNPFPRFTKGVRIHIRPH</sequence>
<keyword evidence="11" id="KW-1185">Reference proteome</keyword>
<dbReference type="AlphaFoldDB" id="A0AA41V1L3"/>
<keyword evidence="7" id="KW-0503">Monooxygenase</keyword>
<gene>
    <name evidence="10" type="ORF">MKW94_015457</name>
</gene>
<proteinExistence type="inferred from homology"/>
<dbReference type="PANTHER" id="PTHR24286">
    <property type="entry name" value="CYTOCHROME P450 26"/>
    <property type="match status" value="1"/>
</dbReference>
<evidence type="ECO:0000256" key="2">
    <source>
        <dbReference type="ARBA" id="ARBA00010617"/>
    </source>
</evidence>
<evidence type="ECO:0000256" key="6">
    <source>
        <dbReference type="ARBA" id="ARBA00023004"/>
    </source>
</evidence>
<dbReference type="InterPro" id="IPR001128">
    <property type="entry name" value="Cyt_P450"/>
</dbReference>